<feature type="domain" description="NTP pyrophosphohydrolase MazG-like" evidence="1">
    <location>
        <begin position="24"/>
        <end position="101"/>
    </location>
</feature>
<name>A0A7G6E8A7_THEFR</name>
<proteinExistence type="predicted"/>
<dbReference type="SUPFAM" id="SSF101386">
    <property type="entry name" value="all-alpha NTP pyrophosphatases"/>
    <property type="match status" value="1"/>
</dbReference>
<evidence type="ECO:0000313" key="3">
    <source>
        <dbReference type="Proteomes" id="UP000515847"/>
    </source>
</evidence>
<sequence>MDISEMQLEVDRWIRQFAEGYWQPSSMTLRLMEEVGELAREVNHLYGEKPKKPEEPETDLELELGDILFIILCFANAQGLDLNRSFTRVMQKYYERDSHRWTRLNP</sequence>
<dbReference type="KEGG" id="tfr:BR63_05435"/>
<organism evidence="2 3">
    <name type="scientific">Thermanaerosceptrum fracticalcis</name>
    <dbReference type="NCBI Taxonomy" id="1712410"/>
    <lineage>
        <taxon>Bacteria</taxon>
        <taxon>Bacillati</taxon>
        <taxon>Bacillota</taxon>
        <taxon>Clostridia</taxon>
        <taxon>Eubacteriales</taxon>
        <taxon>Peptococcaceae</taxon>
        <taxon>Thermanaerosceptrum</taxon>
    </lineage>
</organism>
<protein>
    <submittedName>
        <fullName evidence="2">Nucleotide pyrophosphohydrolase</fullName>
    </submittedName>
</protein>
<dbReference type="Pfam" id="PF03819">
    <property type="entry name" value="MazG"/>
    <property type="match status" value="1"/>
</dbReference>
<dbReference type="PANTHER" id="PTHR42692:SF1">
    <property type="entry name" value="NUCLEOTIDE PYROPHOSPHOHYDROLASE"/>
    <property type="match status" value="1"/>
</dbReference>
<dbReference type="Proteomes" id="UP000515847">
    <property type="component" value="Chromosome"/>
</dbReference>
<reference evidence="2 3" key="1">
    <citation type="journal article" date="2019" name="Front. Microbiol.">
        <title>Thermoanaerosceptrum fracticalcis gen. nov. sp. nov., a Novel Fumarate-Fermenting Microorganism From a Deep Fractured Carbonate Aquifer of the US Great Basin.</title>
        <authorList>
            <person name="Hamilton-Brehm S.D."/>
            <person name="Stewart L.E."/>
            <person name="Zavarin M."/>
            <person name="Caldwell M."/>
            <person name="Lawson P.A."/>
            <person name="Onstott T.C."/>
            <person name="Grzymski J."/>
            <person name="Neveux I."/>
            <person name="Lollar B.S."/>
            <person name="Russell C.E."/>
            <person name="Moser D.P."/>
        </authorList>
    </citation>
    <scope>NUCLEOTIDE SEQUENCE [LARGE SCALE GENOMIC DNA]</scope>
    <source>
        <strain evidence="2 3">DRI-13</strain>
    </source>
</reference>
<dbReference type="Gene3D" id="1.10.287.1080">
    <property type="entry name" value="MazG-like"/>
    <property type="match status" value="1"/>
</dbReference>
<evidence type="ECO:0000313" key="2">
    <source>
        <dbReference type="EMBL" id="QNB48311.1"/>
    </source>
</evidence>
<dbReference type="RefSeq" id="WP_081908248.1">
    <property type="nucleotide sequence ID" value="NZ_CP045798.1"/>
</dbReference>
<dbReference type="GO" id="GO:0016787">
    <property type="term" value="F:hydrolase activity"/>
    <property type="evidence" value="ECO:0007669"/>
    <property type="project" value="UniProtKB-KW"/>
</dbReference>
<dbReference type="InterPro" id="IPR047046">
    <property type="entry name" value="YpjD/YvdC"/>
</dbReference>
<dbReference type="CDD" id="cd11531">
    <property type="entry name" value="NTP-PPase_BsYpjD"/>
    <property type="match status" value="1"/>
</dbReference>
<dbReference type="OrthoDB" id="9807397at2"/>
<dbReference type="AlphaFoldDB" id="A0A7G6E8A7"/>
<evidence type="ECO:0000259" key="1">
    <source>
        <dbReference type="Pfam" id="PF03819"/>
    </source>
</evidence>
<dbReference type="PANTHER" id="PTHR42692">
    <property type="entry name" value="NUCLEOTIDE PYROPHOSPHOHYDROLASE"/>
    <property type="match status" value="1"/>
</dbReference>
<keyword evidence="3" id="KW-1185">Reference proteome</keyword>
<dbReference type="InterPro" id="IPR012359">
    <property type="entry name" value="MazG-related_YpjD"/>
</dbReference>
<gene>
    <name evidence="2" type="ORF">BR63_05435</name>
</gene>
<dbReference type="InterPro" id="IPR004518">
    <property type="entry name" value="MazG-like_dom"/>
</dbReference>
<dbReference type="PIRSF" id="PIRSF029904">
    <property type="entry name" value="UCP029904_pph"/>
    <property type="match status" value="1"/>
</dbReference>
<accession>A0A7G6E8A7</accession>
<dbReference type="EMBL" id="CP045798">
    <property type="protein sequence ID" value="QNB48311.1"/>
    <property type="molecule type" value="Genomic_DNA"/>
</dbReference>
<keyword evidence="2" id="KW-0378">Hydrolase</keyword>